<dbReference type="EC" id="2.7.4.16" evidence="2"/>
<proteinExistence type="inferred from homology"/>
<dbReference type="RefSeq" id="WP_011135939.1">
    <property type="nucleotide sequence ID" value="NZ_CP050992.1"/>
</dbReference>
<dbReference type="GO" id="GO:0000287">
    <property type="term" value="F:magnesium ion binding"/>
    <property type="evidence" value="ECO:0007669"/>
    <property type="project" value="UniProtKB-UniRule"/>
</dbReference>
<feature type="binding site" evidence="2">
    <location>
        <position position="70"/>
    </location>
    <ligand>
        <name>Mg(2+)</name>
        <dbReference type="ChEBI" id="CHEBI:18420"/>
        <label>2</label>
    </ligand>
</feature>
<feature type="binding site" evidence="2">
    <location>
        <position position="207"/>
    </location>
    <ligand>
        <name>Mg(2+)</name>
        <dbReference type="ChEBI" id="CHEBI:18420"/>
        <label>3</label>
    </ligand>
</feature>
<name>A0A202B8D3_CHRVL</name>
<feature type="binding site" evidence="2">
    <location>
        <position position="40"/>
    </location>
    <ligand>
        <name>Mg(2+)</name>
        <dbReference type="ChEBI" id="CHEBI:18420"/>
        <label>4</label>
    </ligand>
</feature>
<dbReference type="GO" id="GO:0009229">
    <property type="term" value="P:thiamine diphosphate biosynthetic process"/>
    <property type="evidence" value="ECO:0007669"/>
    <property type="project" value="UniProtKB-UniRule"/>
</dbReference>
<feature type="domain" description="PurM-like N-terminal" evidence="3">
    <location>
        <begin position="23"/>
        <end position="132"/>
    </location>
</feature>
<feature type="binding site" evidence="2">
    <location>
        <position position="25"/>
    </location>
    <ligand>
        <name>Mg(2+)</name>
        <dbReference type="ChEBI" id="CHEBI:18420"/>
        <label>3</label>
    </ligand>
</feature>
<feature type="binding site" evidence="2">
    <location>
        <position position="210"/>
    </location>
    <ligand>
        <name>Mg(2+)</name>
        <dbReference type="ChEBI" id="CHEBI:18420"/>
        <label>5</label>
    </ligand>
</feature>
<evidence type="ECO:0000313" key="6">
    <source>
        <dbReference type="Proteomes" id="UP000196342"/>
    </source>
</evidence>
<dbReference type="InterPro" id="IPR036921">
    <property type="entry name" value="PurM-like_N_sf"/>
</dbReference>
<feature type="binding site" evidence="2">
    <location>
        <position position="42"/>
    </location>
    <ligand>
        <name>Mg(2+)</name>
        <dbReference type="ChEBI" id="CHEBI:18420"/>
        <label>2</label>
    </ligand>
</feature>
<feature type="binding site" evidence="2">
    <location>
        <position position="256"/>
    </location>
    <ligand>
        <name>substrate</name>
    </ligand>
</feature>
<dbReference type="Proteomes" id="UP000196342">
    <property type="component" value="Unassembled WGS sequence"/>
</dbReference>
<reference evidence="5 6" key="1">
    <citation type="submission" date="2017-05" db="EMBL/GenBank/DDBJ databases">
        <title>Chromobacterium violaceum GHPS1 isolated from Hydrocarbon polluted soil in French Guiana display an awesome secondary metabolite arsenal and a battery of drug and heavy-metal-resistance and detoxification of xenobiotics proteins.</title>
        <authorList>
            <person name="Belbahri L."/>
        </authorList>
    </citation>
    <scope>NUCLEOTIDE SEQUENCE [LARGE SCALE GENOMIC DNA]</scope>
    <source>
        <strain evidence="5 6">GHPS1</strain>
    </source>
</reference>
<evidence type="ECO:0000313" key="5">
    <source>
        <dbReference type="EMBL" id="OVE47631.1"/>
    </source>
</evidence>
<keyword evidence="6" id="KW-1185">Reference proteome</keyword>
<comment type="catalytic activity">
    <reaction evidence="2">
        <text>thiamine phosphate + ATP = thiamine diphosphate + ADP</text>
        <dbReference type="Rhea" id="RHEA:15913"/>
        <dbReference type="ChEBI" id="CHEBI:30616"/>
        <dbReference type="ChEBI" id="CHEBI:37575"/>
        <dbReference type="ChEBI" id="CHEBI:58937"/>
        <dbReference type="ChEBI" id="CHEBI:456216"/>
        <dbReference type="EC" id="2.7.4.16"/>
    </reaction>
</comment>
<feature type="binding site" evidence="2">
    <location>
        <position position="117"/>
    </location>
    <ligand>
        <name>Mg(2+)</name>
        <dbReference type="ChEBI" id="CHEBI:18420"/>
        <label>1</label>
    </ligand>
</feature>
<dbReference type="CDD" id="cd02194">
    <property type="entry name" value="ThiL"/>
    <property type="match status" value="1"/>
</dbReference>
<keyword evidence="2" id="KW-0479">Metal-binding</keyword>
<sequence>MNEFELIGRYFKRGAPSVLLGVGDDAAIVRPTPGLDLHLSADMLVEGRHFFADVSPRALGHKTLAVNLSDMAAMGARARWALLSIALPRADEAWVAEFAAGFFALADAHGVELIGGDTTGGPLTLSVTIIGETPAGQALRRDGAKPGDDIWVSGELGLGALAVRQRLGWLNVNDMELLAAATHKLEYPQPRLALGDALLPLAHAAADVSDGLMADLGHILAASGVAGEVWADALPSHPALEARRAEFLACLAAGGDDYELVFTAPPTRRAAIEAAAAGICRATRIGRVLDGRGGLLLDGAGQAVTLDKKGYDHFG</sequence>
<feature type="domain" description="PurM-like C-terminal" evidence="4">
    <location>
        <begin position="145"/>
        <end position="293"/>
    </location>
</feature>
<dbReference type="Pfam" id="PF02769">
    <property type="entry name" value="AIRS_C"/>
    <property type="match status" value="1"/>
</dbReference>
<organism evidence="5 6">
    <name type="scientific">Chromobacterium violaceum</name>
    <dbReference type="NCBI Taxonomy" id="536"/>
    <lineage>
        <taxon>Bacteria</taxon>
        <taxon>Pseudomonadati</taxon>
        <taxon>Pseudomonadota</taxon>
        <taxon>Betaproteobacteria</taxon>
        <taxon>Neisseriales</taxon>
        <taxon>Chromobacteriaceae</taxon>
        <taxon>Chromobacterium</taxon>
    </lineage>
</organism>
<keyword evidence="2" id="KW-0808">Transferase</keyword>
<dbReference type="InterPro" id="IPR016188">
    <property type="entry name" value="PurM-like_N"/>
</dbReference>
<dbReference type="UniPathway" id="UPA00060">
    <property type="reaction ID" value="UER00142"/>
</dbReference>
<feature type="binding site" evidence="2">
    <location>
        <position position="25"/>
    </location>
    <ligand>
        <name>Mg(2+)</name>
        <dbReference type="ChEBI" id="CHEBI:18420"/>
        <label>4</label>
    </ligand>
</feature>
<feature type="binding site" evidence="2">
    <location>
        <position position="70"/>
    </location>
    <ligand>
        <name>Mg(2+)</name>
        <dbReference type="ChEBI" id="CHEBI:18420"/>
        <label>3</label>
    </ligand>
</feature>
<evidence type="ECO:0000256" key="2">
    <source>
        <dbReference type="HAMAP-Rule" id="MF_02128"/>
    </source>
</evidence>
<feature type="binding site" evidence="2">
    <location>
        <position position="49"/>
    </location>
    <ligand>
        <name>substrate</name>
    </ligand>
</feature>
<keyword evidence="1 2" id="KW-0784">Thiamine biosynthesis</keyword>
<comment type="miscellaneous">
    <text evidence="2">Reaction mechanism of ThiL seems to utilize a direct, inline transfer of the gamma-phosphate of ATP to TMP rather than a phosphorylated enzyme intermediate.</text>
</comment>
<dbReference type="PIRSF" id="PIRSF005303">
    <property type="entry name" value="Thiam_monoph_kin"/>
    <property type="match status" value="1"/>
</dbReference>
<comment type="function">
    <text evidence="2">Catalyzes the ATP-dependent phosphorylation of thiamine-monophosphate (TMP) to form thiamine-pyrophosphate (TPP), the active form of vitamin B1.</text>
</comment>
<dbReference type="AlphaFoldDB" id="A0A202B8D3"/>
<dbReference type="InterPro" id="IPR006283">
    <property type="entry name" value="ThiL-like"/>
</dbReference>
<dbReference type="PANTHER" id="PTHR30270">
    <property type="entry name" value="THIAMINE-MONOPHOSPHATE KINASE"/>
    <property type="match status" value="1"/>
</dbReference>
<dbReference type="PANTHER" id="PTHR30270:SF0">
    <property type="entry name" value="THIAMINE-MONOPHOSPHATE KINASE"/>
    <property type="match status" value="1"/>
</dbReference>
<keyword evidence="2" id="KW-0547">Nucleotide-binding</keyword>
<accession>A0A202B8D3</accession>
<dbReference type="NCBIfam" id="TIGR01379">
    <property type="entry name" value="thiL"/>
    <property type="match status" value="1"/>
</dbReference>
<dbReference type="InterPro" id="IPR010918">
    <property type="entry name" value="PurM-like_C_dom"/>
</dbReference>
<feature type="binding site" evidence="2">
    <location>
        <position position="311"/>
    </location>
    <ligand>
        <name>substrate</name>
    </ligand>
</feature>
<comment type="similarity">
    <text evidence="2">Belongs to the thiamine-monophosphate kinase family.</text>
</comment>
<keyword evidence="2" id="KW-0460">Magnesium</keyword>
<dbReference type="GO" id="GO:0005524">
    <property type="term" value="F:ATP binding"/>
    <property type="evidence" value="ECO:0007669"/>
    <property type="project" value="UniProtKB-UniRule"/>
</dbReference>
<comment type="pathway">
    <text evidence="2">Cofactor biosynthesis; thiamine diphosphate biosynthesis; thiamine diphosphate from thiamine phosphate: step 1/1.</text>
</comment>
<evidence type="ECO:0000259" key="3">
    <source>
        <dbReference type="Pfam" id="PF00586"/>
    </source>
</evidence>
<comment type="caution">
    <text evidence="5">The sequence shown here is derived from an EMBL/GenBank/DDBJ whole genome shotgun (WGS) entry which is preliminary data.</text>
</comment>
<dbReference type="HAMAP" id="MF_02128">
    <property type="entry name" value="TMP_kinase"/>
    <property type="match status" value="1"/>
</dbReference>
<dbReference type="OMA" id="HFRRDWS"/>
<dbReference type="Gene3D" id="3.30.1330.10">
    <property type="entry name" value="PurM-like, N-terminal domain"/>
    <property type="match status" value="1"/>
</dbReference>
<dbReference type="SUPFAM" id="SSF55326">
    <property type="entry name" value="PurM N-terminal domain-like"/>
    <property type="match status" value="1"/>
</dbReference>
<feature type="binding site" evidence="2">
    <location>
        <position position="70"/>
    </location>
    <ligand>
        <name>Mg(2+)</name>
        <dbReference type="ChEBI" id="CHEBI:18420"/>
        <label>4</label>
    </ligand>
</feature>
<feature type="binding site" evidence="2">
    <location>
        <position position="141"/>
    </location>
    <ligand>
        <name>ATP</name>
        <dbReference type="ChEBI" id="CHEBI:30616"/>
    </ligand>
</feature>
<dbReference type="InterPro" id="IPR036676">
    <property type="entry name" value="PurM-like_C_sf"/>
</dbReference>
<dbReference type="GO" id="GO:0009030">
    <property type="term" value="F:thiamine-phosphate kinase activity"/>
    <property type="evidence" value="ECO:0007669"/>
    <property type="project" value="UniProtKB-UniRule"/>
</dbReference>
<feature type="binding site" evidence="2">
    <location>
        <position position="42"/>
    </location>
    <ligand>
        <name>Mg(2+)</name>
        <dbReference type="ChEBI" id="CHEBI:18420"/>
        <label>1</label>
    </ligand>
</feature>
<evidence type="ECO:0000259" key="4">
    <source>
        <dbReference type="Pfam" id="PF02769"/>
    </source>
</evidence>
<evidence type="ECO:0000256" key="1">
    <source>
        <dbReference type="ARBA" id="ARBA00022977"/>
    </source>
</evidence>
<feature type="binding site" evidence="2">
    <location>
        <begin position="116"/>
        <end position="117"/>
    </location>
    <ligand>
        <name>ATP</name>
        <dbReference type="ChEBI" id="CHEBI:30616"/>
    </ligand>
</feature>
<comment type="caution">
    <text evidence="2">Lacks conserved residue(s) required for the propagation of feature annotation.</text>
</comment>
<dbReference type="EMBL" id="NHOO01000010">
    <property type="protein sequence ID" value="OVE47631.1"/>
    <property type="molecule type" value="Genomic_DNA"/>
</dbReference>
<dbReference type="Pfam" id="PF00586">
    <property type="entry name" value="AIRS"/>
    <property type="match status" value="1"/>
</dbReference>
<dbReference type="Gene3D" id="3.90.650.10">
    <property type="entry name" value="PurM-like C-terminal domain"/>
    <property type="match status" value="1"/>
</dbReference>
<protein>
    <recommendedName>
        <fullName evidence="2">Thiamine-monophosphate kinase</fullName>
        <shortName evidence="2">TMP kinase</shortName>
        <shortName evidence="2">Thiamine-phosphate kinase</shortName>
        <ecNumber evidence="2">2.7.4.16</ecNumber>
    </recommendedName>
</protein>
<keyword evidence="2" id="KW-0067">ATP-binding</keyword>
<gene>
    <name evidence="2" type="primary">thiL</name>
    <name evidence="5" type="ORF">CBW21_13270</name>
</gene>
<dbReference type="GO" id="GO:0009228">
    <property type="term" value="P:thiamine biosynthetic process"/>
    <property type="evidence" value="ECO:0007669"/>
    <property type="project" value="UniProtKB-KW"/>
</dbReference>
<dbReference type="SUPFAM" id="SSF56042">
    <property type="entry name" value="PurM C-terminal domain-like"/>
    <property type="match status" value="1"/>
</dbReference>
<keyword evidence="2 5" id="KW-0418">Kinase</keyword>
<feature type="binding site" evidence="2">
    <location>
        <position position="209"/>
    </location>
    <ligand>
        <name>ATP</name>
        <dbReference type="ChEBI" id="CHEBI:30616"/>
    </ligand>
</feature>